<dbReference type="EMBL" id="JACHXH010000012">
    <property type="protein sequence ID" value="MBB3135968.1"/>
    <property type="molecule type" value="Genomic_DNA"/>
</dbReference>
<dbReference type="EMBL" id="RJJT01000012">
    <property type="protein sequence ID" value="RSB75830.1"/>
    <property type="molecule type" value="Genomic_DNA"/>
</dbReference>
<evidence type="ECO:0000313" key="4">
    <source>
        <dbReference type="Proteomes" id="UP000518315"/>
    </source>
</evidence>
<evidence type="ECO:0000313" key="3">
    <source>
        <dbReference type="Proteomes" id="UP000277279"/>
    </source>
</evidence>
<proteinExistence type="predicted"/>
<comment type="caution">
    <text evidence="2">The sequence shown here is derived from an EMBL/GenBank/DDBJ whole genome shotgun (WGS) entry which is preliminary data.</text>
</comment>
<accession>A0A427MXE6</accession>
<reference evidence="1 4" key="2">
    <citation type="submission" date="2020-08" db="EMBL/GenBank/DDBJ databases">
        <title>Genomic Encyclopedia of Type Strains, Phase III (KMG-III): the genomes of soil and plant-associated and newly described type strains.</title>
        <authorList>
            <person name="Whitman W."/>
        </authorList>
    </citation>
    <scope>NUCLEOTIDE SEQUENCE [LARGE SCALE GENOMIC DNA]</scope>
    <source>
        <strain evidence="1 4">CECT 4113</strain>
    </source>
</reference>
<reference evidence="2 3" key="1">
    <citation type="submission" date="2018-11" db="EMBL/GenBank/DDBJ databases">
        <authorList>
            <person name="Huo Y."/>
        </authorList>
    </citation>
    <scope>NUCLEOTIDE SEQUENCE [LARGE SCALE GENOMIC DNA]</scope>
    <source>
        <strain evidence="2 3">DSM 30132</strain>
    </source>
</reference>
<sequence>MADDNRPQLANLISRHHSMVVLLAPSIREEPLRKNNLAGGGELSNEERRLRADIIAWPPKSTSEAREKLEYLARFVVATGVSFDAETHRVILESVAPFFG</sequence>
<organism evidence="2 3">
    <name type="scientific">Rhizobium pisi</name>
    <dbReference type="NCBI Taxonomy" id="574561"/>
    <lineage>
        <taxon>Bacteria</taxon>
        <taxon>Pseudomonadati</taxon>
        <taxon>Pseudomonadota</taxon>
        <taxon>Alphaproteobacteria</taxon>
        <taxon>Hyphomicrobiales</taxon>
        <taxon>Rhizobiaceae</taxon>
        <taxon>Rhizobium/Agrobacterium group</taxon>
        <taxon>Rhizobium</taxon>
    </lineage>
</organism>
<dbReference type="OrthoDB" id="8404128at2"/>
<dbReference type="RefSeq" id="WP_125846497.1">
    <property type="nucleotide sequence ID" value="NZ_JACHXH010000012.1"/>
</dbReference>
<evidence type="ECO:0000313" key="2">
    <source>
        <dbReference type="EMBL" id="RSB75830.1"/>
    </source>
</evidence>
<protein>
    <submittedName>
        <fullName evidence="2">Uncharacterized protein</fullName>
    </submittedName>
</protein>
<dbReference type="Proteomes" id="UP000518315">
    <property type="component" value="Unassembled WGS sequence"/>
</dbReference>
<dbReference type="Proteomes" id="UP000277279">
    <property type="component" value="Unassembled WGS sequence"/>
</dbReference>
<gene>
    <name evidence="2" type="ORF">EFD55_18630</name>
    <name evidence="1" type="ORF">FHS26_003715</name>
</gene>
<keyword evidence="4" id="KW-1185">Reference proteome</keyword>
<evidence type="ECO:0000313" key="1">
    <source>
        <dbReference type="EMBL" id="MBB3135968.1"/>
    </source>
</evidence>
<dbReference type="AlphaFoldDB" id="A0A427MXE6"/>
<name>A0A427MXE6_9HYPH</name>